<dbReference type="Pfam" id="PF03630">
    <property type="entry name" value="Fumble"/>
    <property type="match status" value="1"/>
</dbReference>
<dbReference type="GO" id="GO:0005634">
    <property type="term" value="C:nucleus"/>
    <property type="evidence" value="ECO:0007669"/>
    <property type="project" value="TreeGrafter"/>
</dbReference>
<evidence type="ECO:0000256" key="1">
    <source>
        <dbReference type="SAM" id="MobiDB-lite"/>
    </source>
</evidence>
<evidence type="ECO:0008006" key="4">
    <source>
        <dbReference type="Google" id="ProtNLM"/>
    </source>
</evidence>
<feature type="compositionally biased region" description="Basic and acidic residues" evidence="1">
    <location>
        <begin position="44"/>
        <end position="59"/>
    </location>
</feature>
<feature type="region of interest" description="Disordered" evidence="1">
    <location>
        <begin position="1"/>
        <end position="20"/>
    </location>
</feature>
<reference evidence="2 3" key="1">
    <citation type="submission" date="2017-11" db="EMBL/GenBank/DDBJ databases">
        <title>De-novo sequencing of pomegranate (Punica granatum L.) genome.</title>
        <authorList>
            <person name="Akparov Z."/>
            <person name="Amiraslanov A."/>
            <person name="Hajiyeva S."/>
            <person name="Abbasov M."/>
            <person name="Kaur K."/>
            <person name="Hamwieh A."/>
            <person name="Solovyev V."/>
            <person name="Salamov A."/>
            <person name="Braich B."/>
            <person name="Kosarev P."/>
            <person name="Mahmoud A."/>
            <person name="Hajiyev E."/>
            <person name="Babayeva S."/>
            <person name="Izzatullayeva V."/>
            <person name="Mammadov A."/>
            <person name="Mammadov A."/>
            <person name="Sharifova S."/>
            <person name="Ojaghi J."/>
            <person name="Eynullazada K."/>
            <person name="Bayramov B."/>
            <person name="Abdulazimova A."/>
            <person name="Shahmuradov I."/>
        </authorList>
    </citation>
    <scope>NUCLEOTIDE SEQUENCE [LARGE SCALE GENOMIC DNA]</scope>
    <source>
        <strain evidence="3">cv. AG2017</strain>
        <tissue evidence="2">Leaf</tissue>
    </source>
</reference>
<accession>A0A2I0IFC0</accession>
<dbReference type="SUPFAM" id="SSF53067">
    <property type="entry name" value="Actin-like ATPase domain"/>
    <property type="match status" value="1"/>
</dbReference>
<dbReference type="PANTHER" id="PTHR12280">
    <property type="entry name" value="PANTOTHENATE KINASE"/>
    <property type="match status" value="1"/>
</dbReference>
<sequence>MDLKAESSNNQGSLQNQSHGQISHLAIDIGGSLIKLVYFSRSSDGSRDDDTNTPSKDRISISNGDSNVPLFEGRLRFAKFETSKIDDCIEFIRSKQLHLNGCWHHDSTLREKTIIK</sequence>
<dbReference type="GO" id="GO:0005524">
    <property type="term" value="F:ATP binding"/>
    <property type="evidence" value="ECO:0007669"/>
    <property type="project" value="InterPro"/>
</dbReference>
<dbReference type="Gene3D" id="3.30.420.510">
    <property type="match status" value="1"/>
</dbReference>
<name>A0A2I0IFC0_PUNGR</name>
<gene>
    <name evidence="2" type="ORF">CRG98_036959</name>
</gene>
<feature type="compositionally biased region" description="Low complexity" evidence="1">
    <location>
        <begin position="7"/>
        <end position="20"/>
    </location>
</feature>
<dbReference type="EMBL" id="PGOL01003139">
    <property type="protein sequence ID" value="PKI42677.1"/>
    <property type="molecule type" value="Genomic_DNA"/>
</dbReference>
<dbReference type="GO" id="GO:0004594">
    <property type="term" value="F:pantothenate kinase activity"/>
    <property type="evidence" value="ECO:0007669"/>
    <property type="project" value="TreeGrafter"/>
</dbReference>
<dbReference type="STRING" id="22663.A0A2I0IFC0"/>
<dbReference type="InterPro" id="IPR004567">
    <property type="entry name" value="Type_II_PanK"/>
</dbReference>
<proteinExistence type="predicted"/>
<protein>
    <recommendedName>
        <fullName evidence="4">Pantothenate kinase 2-like</fullName>
    </recommendedName>
</protein>
<dbReference type="Proteomes" id="UP000233551">
    <property type="component" value="Unassembled WGS sequence"/>
</dbReference>
<comment type="caution">
    <text evidence="2">The sequence shown here is derived from an EMBL/GenBank/DDBJ whole genome shotgun (WGS) entry which is preliminary data.</text>
</comment>
<feature type="non-terminal residue" evidence="2">
    <location>
        <position position="116"/>
    </location>
</feature>
<dbReference type="InterPro" id="IPR043129">
    <property type="entry name" value="ATPase_NBD"/>
</dbReference>
<dbReference type="GO" id="GO:0015937">
    <property type="term" value="P:coenzyme A biosynthetic process"/>
    <property type="evidence" value="ECO:0007669"/>
    <property type="project" value="InterPro"/>
</dbReference>
<organism evidence="2 3">
    <name type="scientific">Punica granatum</name>
    <name type="common">Pomegranate</name>
    <dbReference type="NCBI Taxonomy" id="22663"/>
    <lineage>
        <taxon>Eukaryota</taxon>
        <taxon>Viridiplantae</taxon>
        <taxon>Streptophyta</taxon>
        <taxon>Embryophyta</taxon>
        <taxon>Tracheophyta</taxon>
        <taxon>Spermatophyta</taxon>
        <taxon>Magnoliopsida</taxon>
        <taxon>eudicotyledons</taxon>
        <taxon>Gunneridae</taxon>
        <taxon>Pentapetalae</taxon>
        <taxon>rosids</taxon>
        <taxon>malvids</taxon>
        <taxon>Myrtales</taxon>
        <taxon>Lythraceae</taxon>
        <taxon>Punica</taxon>
    </lineage>
</organism>
<keyword evidence="3" id="KW-1185">Reference proteome</keyword>
<dbReference type="GO" id="GO:0005829">
    <property type="term" value="C:cytosol"/>
    <property type="evidence" value="ECO:0007669"/>
    <property type="project" value="TreeGrafter"/>
</dbReference>
<dbReference type="AlphaFoldDB" id="A0A2I0IFC0"/>
<feature type="region of interest" description="Disordered" evidence="1">
    <location>
        <begin position="42"/>
        <end position="66"/>
    </location>
</feature>
<evidence type="ECO:0000313" key="3">
    <source>
        <dbReference type="Proteomes" id="UP000233551"/>
    </source>
</evidence>
<dbReference type="PANTHER" id="PTHR12280:SF34">
    <property type="entry name" value="PANTOTHENATE KINASE 1"/>
    <property type="match status" value="1"/>
</dbReference>
<evidence type="ECO:0000313" key="2">
    <source>
        <dbReference type="EMBL" id="PKI42677.1"/>
    </source>
</evidence>